<evidence type="ECO:0000259" key="7">
    <source>
        <dbReference type="PROSITE" id="PS51012"/>
    </source>
</evidence>
<feature type="domain" description="ABC transmembrane type-2" evidence="7">
    <location>
        <begin position="17"/>
        <end position="243"/>
    </location>
</feature>
<evidence type="ECO:0000256" key="3">
    <source>
        <dbReference type="ARBA" id="ARBA00022989"/>
    </source>
</evidence>
<sequence>MKKILAVETKLHLRDSWSMLFIIALPLLLLIVIGNIPDLGKPNPDLGGERFVDTQLPATMLLLALTTVALTVLPAVLATYRHQGVLRRMSTTPVSPASMLSVQLIINLGMAVIAAVVLILGARLVHGSPIPSHWAFVPVFLLGTAALMSIGLLIAALAPNAKSAPLIGNVIMFPMLFFAGMWIPRETMPPVLRTISDYSVGGPIVQAMRDTWAGEAPSLGSLAVIVVGLALFSALAVRLFRWQ</sequence>
<dbReference type="PANTHER" id="PTHR43027">
    <property type="entry name" value="DOXORUBICIN RESISTANCE ABC TRANSPORTER PERMEASE PROTEIN DRRC-RELATED"/>
    <property type="match status" value="1"/>
</dbReference>
<organism evidence="8 9">
    <name type="scientific">Nonomuraea soli</name>
    <dbReference type="NCBI Taxonomy" id="1032476"/>
    <lineage>
        <taxon>Bacteria</taxon>
        <taxon>Bacillati</taxon>
        <taxon>Actinomycetota</taxon>
        <taxon>Actinomycetes</taxon>
        <taxon>Streptosporangiales</taxon>
        <taxon>Streptosporangiaceae</taxon>
        <taxon>Nonomuraea</taxon>
    </lineage>
</organism>
<feature type="transmembrane region" description="Helical" evidence="6">
    <location>
        <begin position="164"/>
        <end position="183"/>
    </location>
</feature>
<keyword evidence="6" id="KW-1003">Cell membrane</keyword>
<keyword evidence="4 6" id="KW-0472">Membrane</keyword>
<comment type="similarity">
    <text evidence="6">Belongs to the ABC-2 integral membrane protein family.</text>
</comment>
<comment type="subcellular location">
    <subcellularLocation>
        <location evidence="6">Cell membrane</location>
        <topology evidence="6">Multi-pass membrane protein</topology>
    </subcellularLocation>
    <subcellularLocation>
        <location evidence="1">Membrane</location>
        <topology evidence="1">Multi-pass membrane protein</topology>
    </subcellularLocation>
</comment>
<dbReference type="InterPro" id="IPR047817">
    <property type="entry name" value="ABC2_TM_bact-type"/>
</dbReference>
<dbReference type="Proteomes" id="UP000530928">
    <property type="component" value="Unassembled WGS sequence"/>
</dbReference>
<feature type="transmembrane region" description="Helical" evidence="6">
    <location>
        <begin position="56"/>
        <end position="80"/>
    </location>
</feature>
<dbReference type="InterPro" id="IPR013525">
    <property type="entry name" value="ABC2_TM"/>
</dbReference>
<dbReference type="PANTHER" id="PTHR43027:SF2">
    <property type="entry name" value="TRANSPORT PERMEASE PROTEIN"/>
    <property type="match status" value="1"/>
</dbReference>
<dbReference type="InterPro" id="IPR052902">
    <property type="entry name" value="ABC-2_transporter"/>
</dbReference>
<keyword evidence="9" id="KW-1185">Reference proteome</keyword>
<evidence type="ECO:0000313" key="9">
    <source>
        <dbReference type="Proteomes" id="UP000530928"/>
    </source>
</evidence>
<gene>
    <name evidence="8" type="ORF">HNR30_003215</name>
</gene>
<evidence type="ECO:0000256" key="1">
    <source>
        <dbReference type="ARBA" id="ARBA00004141"/>
    </source>
</evidence>
<feature type="transmembrane region" description="Helical" evidence="6">
    <location>
        <begin position="20"/>
        <end position="36"/>
    </location>
</feature>
<dbReference type="GO" id="GO:0043190">
    <property type="term" value="C:ATP-binding cassette (ABC) transporter complex"/>
    <property type="evidence" value="ECO:0007669"/>
    <property type="project" value="InterPro"/>
</dbReference>
<dbReference type="Pfam" id="PF01061">
    <property type="entry name" value="ABC2_membrane"/>
    <property type="match status" value="1"/>
</dbReference>
<dbReference type="GO" id="GO:0140359">
    <property type="term" value="F:ABC-type transporter activity"/>
    <property type="evidence" value="ECO:0007669"/>
    <property type="project" value="InterPro"/>
</dbReference>
<evidence type="ECO:0000256" key="6">
    <source>
        <dbReference type="RuleBase" id="RU361157"/>
    </source>
</evidence>
<feature type="transmembrane region" description="Helical" evidence="6">
    <location>
        <begin position="100"/>
        <end position="122"/>
    </location>
</feature>
<keyword evidence="3 6" id="KW-1133">Transmembrane helix</keyword>
<comment type="caution">
    <text evidence="8">The sequence shown here is derived from an EMBL/GenBank/DDBJ whole genome shotgun (WGS) entry which is preliminary data.</text>
</comment>
<dbReference type="EMBL" id="JACDUR010000003">
    <property type="protein sequence ID" value="MBA2891874.1"/>
    <property type="molecule type" value="Genomic_DNA"/>
</dbReference>
<dbReference type="RefSeq" id="WP_181610629.1">
    <property type="nucleotide sequence ID" value="NZ_BAABAM010000002.1"/>
</dbReference>
<protein>
    <recommendedName>
        <fullName evidence="6">Transport permease protein</fullName>
    </recommendedName>
</protein>
<evidence type="ECO:0000313" key="8">
    <source>
        <dbReference type="EMBL" id="MBA2891874.1"/>
    </source>
</evidence>
<keyword evidence="2 6" id="KW-0812">Transmembrane</keyword>
<dbReference type="PIRSF" id="PIRSF006648">
    <property type="entry name" value="DrrB"/>
    <property type="match status" value="1"/>
</dbReference>
<dbReference type="InterPro" id="IPR000412">
    <property type="entry name" value="ABC_2_transport"/>
</dbReference>
<accession>A0A7W0CIK9</accession>
<evidence type="ECO:0000256" key="2">
    <source>
        <dbReference type="ARBA" id="ARBA00022692"/>
    </source>
</evidence>
<keyword evidence="5" id="KW-0046">Antibiotic resistance</keyword>
<reference evidence="8 9" key="1">
    <citation type="submission" date="2020-07" db="EMBL/GenBank/DDBJ databases">
        <title>Genomic Encyclopedia of Type Strains, Phase IV (KMG-IV): sequencing the most valuable type-strain genomes for metagenomic binning, comparative biology and taxonomic classification.</title>
        <authorList>
            <person name="Goeker M."/>
        </authorList>
    </citation>
    <scope>NUCLEOTIDE SEQUENCE [LARGE SCALE GENOMIC DNA]</scope>
    <source>
        <strain evidence="8 9">DSM 45533</strain>
    </source>
</reference>
<evidence type="ECO:0000256" key="5">
    <source>
        <dbReference type="ARBA" id="ARBA00023251"/>
    </source>
</evidence>
<proteinExistence type="inferred from homology"/>
<name>A0A7W0CIK9_9ACTN</name>
<dbReference type="PROSITE" id="PS51012">
    <property type="entry name" value="ABC_TM2"/>
    <property type="match status" value="1"/>
</dbReference>
<feature type="transmembrane region" description="Helical" evidence="6">
    <location>
        <begin position="219"/>
        <end position="240"/>
    </location>
</feature>
<keyword evidence="6" id="KW-0813">Transport</keyword>
<evidence type="ECO:0000256" key="4">
    <source>
        <dbReference type="ARBA" id="ARBA00023136"/>
    </source>
</evidence>
<dbReference type="GO" id="GO:0046677">
    <property type="term" value="P:response to antibiotic"/>
    <property type="evidence" value="ECO:0007669"/>
    <property type="project" value="UniProtKB-KW"/>
</dbReference>
<feature type="transmembrane region" description="Helical" evidence="6">
    <location>
        <begin position="134"/>
        <end position="157"/>
    </location>
</feature>
<dbReference type="AlphaFoldDB" id="A0A7W0CIK9"/>